<dbReference type="PANTHER" id="PTHR11054">
    <property type="entry name" value="6-PHOSPHOGLUCONOLACTONASE"/>
    <property type="match status" value="1"/>
</dbReference>
<dbReference type="Proteomes" id="UP000315889">
    <property type="component" value="Unassembled WGS sequence"/>
</dbReference>
<dbReference type="CDD" id="cd01400">
    <property type="entry name" value="6PGL"/>
    <property type="match status" value="1"/>
</dbReference>
<dbReference type="InterPro" id="IPR005900">
    <property type="entry name" value="6-phosphogluconolactonase_DevB"/>
</dbReference>
<dbReference type="GO" id="GO:0006098">
    <property type="term" value="P:pentose-phosphate shunt"/>
    <property type="evidence" value="ECO:0007669"/>
    <property type="project" value="UniProtKB-UniPathway"/>
</dbReference>
<name>A0A520MF33_9GAMM</name>
<evidence type="ECO:0000256" key="1">
    <source>
        <dbReference type="ARBA" id="ARBA00000832"/>
    </source>
</evidence>
<comment type="catalytic activity">
    <reaction evidence="1 7">
        <text>6-phospho-D-glucono-1,5-lactone + H2O = 6-phospho-D-gluconate + H(+)</text>
        <dbReference type="Rhea" id="RHEA:12556"/>
        <dbReference type="ChEBI" id="CHEBI:15377"/>
        <dbReference type="ChEBI" id="CHEBI:15378"/>
        <dbReference type="ChEBI" id="CHEBI:57955"/>
        <dbReference type="ChEBI" id="CHEBI:58759"/>
        <dbReference type="EC" id="3.1.1.31"/>
    </reaction>
</comment>
<sequence length="229" mass="24958">MDILEFENASALDVALVKQVVDLLSEAIEIHEVASLVVSGGRTPQGFFHLLSQQALDWSKVTVTLADERWVDPDHKDSNEKLVRENLLINEASSARFLPLKSSSSSAVEGEDSLEQSLSAIDTFTVVILGMGDDGHTASLFPGSEALSKGLDMDSGRSCIAVIPLEAPHDRMSMTLPRLLDSQLIIVHLCGQGKQEVLSRACDGDDHLELPIRAVLQQSCTPIRVFWAR</sequence>
<comment type="pathway">
    <text evidence="3 7">Carbohydrate degradation; pentose phosphate pathway; D-ribulose 5-phosphate from D-glucose 6-phosphate (oxidative stage): step 2/3.</text>
</comment>
<comment type="function">
    <text evidence="2 7">Hydrolysis of 6-phosphogluconolactone to 6-phosphogluconate.</text>
</comment>
<dbReference type="EC" id="3.1.1.31" evidence="5 7"/>
<reference evidence="9 10" key="1">
    <citation type="submission" date="2019-02" db="EMBL/GenBank/DDBJ databases">
        <title>Prokaryotic population dynamics and viral predation in marine succession experiment using metagenomics: the confinement effect.</title>
        <authorList>
            <person name="Haro-Moreno J.M."/>
            <person name="Rodriguez-Valera F."/>
            <person name="Lopez-Perez M."/>
        </authorList>
    </citation>
    <scope>NUCLEOTIDE SEQUENCE [LARGE SCALE GENOMIC DNA]</scope>
    <source>
        <strain evidence="9">MED-G170</strain>
    </source>
</reference>
<dbReference type="GO" id="GO:0005975">
    <property type="term" value="P:carbohydrate metabolic process"/>
    <property type="evidence" value="ECO:0007669"/>
    <property type="project" value="UniProtKB-UniRule"/>
</dbReference>
<feature type="domain" description="Glucosamine/galactosamine-6-phosphate isomerase" evidence="8">
    <location>
        <begin position="8"/>
        <end position="218"/>
    </location>
</feature>
<dbReference type="InterPro" id="IPR039104">
    <property type="entry name" value="6PGL"/>
</dbReference>
<dbReference type="InterPro" id="IPR037171">
    <property type="entry name" value="NagB/RpiA_transferase-like"/>
</dbReference>
<dbReference type="GO" id="GO:0017057">
    <property type="term" value="F:6-phosphogluconolactonase activity"/>
    <property type="evidence" value="ECO:0007669"/>
    <property type="project" value="UniProtKB-UniRule"/>
</dbReference>
<evidence type="ECO:0000259" key="8">
    <source>
        <dbReference type="Pfam" id="PF01182"/>
    </source>
</evidence>
<dbReference type="NCBIfam" id="TIGR01198">
    <property type="entry name" value="pgl"/>
    <property type="match status" value="1"/>
</dbReference>
<organism evidence="9 10">
    <name type="scientific">SAR92 clade bacterium</name>
    <dbReference type="NCBI Taxonomy" id="2315479"/>
    <lineage>
        <taxon>Bacteria</taxon>
        <taxon>Pseudomonadati</taxon>
        <taxon>Pseudomonadota</taxon>
        <taxon>Gammaproteobacteria</taxon>
        <taxon>Cellvibrionales</taxon>
        <taxon>Porticoccaceae</taxon>
        <taxon>SAR92 clade</taxon>
    </lineage>
</organism>
<evidence type="ECO:0000313" key="10">
    <source>
        <dbReference type="Proteomes" id="UP000315889"/>
    </source>
</evidence>
<accession>A0A520MF33</accession>
<proteinExistence type="inferred from homology"/>
<comment type="caution">
    <text evidence="9">The sequence shown here is derived from an EMBL/GenBank/DDBJ whole genome shotgun (WGS) entry which is preliminary data.</text>
</comment>
<evidence type="ECO:0000256" key="4">
    <source>
        <dbReference type="ARBA" id="ARBA00010662"/>
    </source>
</evidence>
<evidence type="ECO:0000256" key="6">
    <source>
        <dbReference type="ARBA" id="ARBA00020337"/>
    </source>
</evidence>
<gene>
    <name evidence="7 9" type="primary">pgl</name>
    <name evidence="9" type="ORF">EVB03_06730</name>
</gene>
<evidence type="ECO:0000256" key="5">
    <source>
        <dbReference type="ARBA" id="ARBA00013198"/>
    </source>
</evidence>
<evidence type="ECO:0000256" key="7">
    <source>
        <dbReference type="RuleBase" id="RU365095"/>
    </source>
</evidence>
<dbReference type="Gene3D" id="3.40.50.1360">
    <property type="match status" value="1"/>
</dbReference>
<dbReference type="InterPro" id="IPR006148">
    <property type="entry name" value="Glc/Gal-6P_isomerase"/>
</dbReference>
<protein>
    <recommendedName>
        <fullName evidence="6 7">6-phosphogluconolactonase</fullName>
        <shortName evidence="7">6PGL</shortName>
        <ecNumber evidence="5 7">3.1.1.31</ecNumber>
    </recommendedName>
</protein>
<dbReference type="SUPFAM" id="SSF100950">
    <property type="entry name" value="NagB/RpiA/CoA transferase-like"/>
    <property type="match status" value="1"/>
</dbReference>
<dbReference type="EMBL" id="SHBP01000008">
    <property type="protein sequence ID" value="RZO19823.1"/>
    <property type="molecule type" value="Genomic_DNA"/>
</dbReference>
<dbReference type="PANTHER" id="PTHR11054:SF0">
    <property type="entry name" value="6-PHOSPHOGLUCONOLACTONASE"/>
    <property type="match status" value="1"/>
</dbReference>
<evidence type="ECO:0000256" key="2">
    <source>
        <dbReference type="ARBA" id="ARBA00002681"/>
    </source>
</evidence>
<dbReference type="AlphaFoldDB" id="A0A520MF33"/>
<comment type="similarity">
    <text evidence="4 7">Belongs to the glucosamine/galactosamine-6-phosphate isomerase family. 6-phosphogluconolactonase subfamily.</text>
</comment>
<evidence type="ECO:0000313" key="9">
    <source>
        <dbReference type="EMBL" id="RZO19823.1"/>
    </source>
</evidence>
<dbReference type="Pfam" id="PF01182">
    <property type="entry name" value="Glucosamine_iso"/>
    <property type="match status" value="1"/>
</dbReference>
<evidence type="ECO:0000256" key="3">
    <source>
        <dbReference type="ARBA" id="ARBA00004961"/>
    </source>
</evidence>
<dbReference type="UniPathway" id="UPA00115">
    <property type="reaction ID" value="UER00409"/>
</dbReference>
<keyword evidence="7 9" id="KW-0378">Hydrolase</keyword>